<proteinExistence type="predicted"/>
<evidence type="ECO:0000313" key="3">
    <source>
        <dbReference type="Proteomes" id="UP001163255"/>
    </source>
</evidence>
<dbReference type="SUPFAM" id="SSF52821">
    <property type="entry name" value="Rhodanese/Cell cycle control phosphatase"/>
    <property type="match status" value="1"/>
</dbReference>
<dbReference type="Gene3D" id="3.40.250.10">
    <property type="entry name" value="Rhodanese-like domain"/>
    <property type="match status" value="1"/>
</dbReference>
<evidence type="ECO:0000313" key="2">
    <source>
        <dbReference type="EMBL" id="UYM17925.1"/>
    </source>
</evidence>
<dbReference type="RefSeq" id="WP_262600690.1">
    <property type="nucleotide sequence ID" value="NZ_CP103300.1"/>
</dbReference>
<accession>A0ABY6GZ23</accession>
<dbReference type="Pfam" id="PF00581">
    <property type="entry name" value="Rhodanese"/>
    <property type="match status" value="1"/>
</dbReference>
<evidence type="ECO:0000259" key="1">
    <source>
        <dbReference type="Pfam" id="PF00581"/>
    </source>
</evidence>
<keyword evidence="3" id="KW-1185">Reference proteome</keyword>
<dbReference type="InterPro" id="IPR036873">
    <property type="entry name" value="Rhodanese-like_dom_sf"/>
</dbReference>
<feature type="domain" description="Rhodanese" evidence="1">
    <location>
        <begin position="12"/>
        <end position="48"/>
    </location>
</feature>
<name>A0ABY6GZ23_9GAMM</name>
<gene>
    <name evidence="2" type="ORF">NX720_08465</name>
</gene>
<sequence>MSQTSLPLILEPAELEHHLHDSNLLIVDLCNPRLYARVHVPGAVNIAPNTLWQVHRRLRVSCHL</sequence>
<dbReference type="PROSITE" id="PS00380">
    <property type="entry name" value="RHODANESE_1"/>
    <property type="match status" value="1"/>
</dbReference>
<dbReference type="EMBL" id="CP103300">
    <property type="protein sequence ID" value="UYM17925.1"/>
    <property type="molecule type" value="Genomic_DNA"/>
</dbReference>
<dbReference type="Proteomes" id="UP001163255">
    <property type="component" value="Chromosome"/>
</dbReference>
<reference evidence="2" key="1">
    <citation type="submission" date="2022-10" db="EMBL/GenBank/DDBJ databases">
        <title>Completed Genome Sequence of two octocoral isolated bacterium, Endozoicomonas euniceicola EF212T and Endozoicomonas gorgoniicola PS125T.</title>
        <authorList>
            <person name="Chiou Y.-J."/>
            <person name="Chen Y.-H."/>
        </authorList>
    </citation>
    <scope>NUCLEOTIDE SEQUENCE</scope>
    <source>
        <strain evidence="2">EF212</strain>
    </source>
</reference>
<protein>
    <submittedName>
        <fullName evidence="2">Rhodanese-like domain-containing protein</fullName>
    </submittedName>
</protein>
<dbReference type="InterPro" id="IPR001763">
    <property type="entry name" value="Rhodanese-like_dom"/>
</dbReference>
<dbReference type="InterPro" id="IPR001307">
    <property type="entry name" value="Thiosulphate_STrfase_CS"/>
</dbReference>
<organism evidence="2 3">
    <name type="scientific">Endozoicomonas euniceicola</name>
    <dbReference type="NCBI Taxonomy" id="1234143"/>
    <lineage>
        <taxon>Bacteria</taxon>
        <taxon>Pseudomonadati</taxon>
        <taxon>Pseudomonadota</taxon>
        <taxon>Gammaproteobacteria</taxon>
        <taxon>Oceanospirillales</taxon>
        <taxon>Endozoicomonadaceae</taxon>
        <taxon>Endozoicomonas</taxon>
    </lineage>
</organism>